<dbReference type="Pfam" id="PF12796">
    <property type="entry name" value="Ank_2"/>
    <property type="match status" value="1"/>
</dbReference>
<keyword evidence="2 3" id="KW-0040">ANK repeat</keyword>
<evidence type="ECO:0000256" key="2">
    <source>
        <dbReference type="ARBA" id="ARBA00023043"/>
    </source>
</evidence>
<sequence length="278" mass="30243">MDYCPSLVTVVHATGSKELHLAHFSVKEYLLGENQFKMTIASVSITRTCLTYLTDIAGSNREIKRDFPMARCAAELLTDHASLAQASEDIVRVIVRFLEKEATFQRWARLYQADRSWDYDPGPPRGSRLYYACLVGLVEPARDLIGKGADVNAQGGEYSNALQAASATGRKEIVKLLLDKGADVNTQGGKYSNALQLASAKGHQEIIKLLLDKGADINARGGLYGDALQLALARGHQGIVKLLLNKGANINAGGCYGDALSTFAWLQASPTNLLLRRF</sequence>
<evidence type="ECO:0000256" key="1">
    <source>
        <dbReference type="ARBA" id="ARBA00022737"/>
    </source>
</evidence>
<name>A0A9W4P4R9_9EURO</name>
<feature type="repeat" description="ANK" evidence="3">
    <location>
        <begin position="157"/>
        <end position="189"/>
    </location>
</feature>
<dbReference type="AlphaFoldDB" id="A0A9W4P4R9"/>
<dbReference type="PANTHER" id="PTHR24123">
    <property type="entry name" value="ANKYRIN REPEAT-CONTAINING"/>
    <property type="match status" value="1"/>
</dbReference>
<dbReference type="PANTHER" id="PTHR24123:SF33">
    <property type="entry name" value="PROTEIN HOS4"/>
    <property type="match status" value="1"/>
</dbReference>
<keyword evidence="5" id="KW-1185">Reference proteome</keyword>
<organism evidence="4 5">
    <name type="scientific">Penicillium egyptiacum</name>
    <dbReference type="NCBI Taxonomy" id="1303716"/>
    <lineage>
        <taxon>Eukaryota</taxon>
        <taxon>Fungi</taxon>
        <taxon>Dikarya</taxon>
        <taxon>Ascomycota</taxon>
        <taxon>Pezizomycotina</taxon>
        <taxon>Eurotiomycetes</taxon>
        <taxon>Eurotiomycetidae</taxon>
        <taxon>Eurotiales</taxon>
        <taxon>Aspergillaceae</taxon>
        <taxon>Penicillium</taxon>
    </lineage>
</organism>
<comment type="caution">
    <text evidence="4">The sequence shown here is derived from an EMBL/GenBank/DDBJ whole genome shotgun (WGS) entry which is preliminary data.</text>
</comment>
<dbReference type="Pfam" id="PF00023">
    <property type="entry name" value="Ank"/>
    <property type="match status" value="1"/>
</dbReference>
<evidence type="ECO:0000256" key="3">
    <source>
        <dbReference type="PROSITE-ProRule" id="PRU00023"/>
    </source>
</evidence>
<dbReference type="PROSITE" id="PS50297">
    <property type="entry name" value="ANK_REP_REGION"/>
    <property type="match status" value="3"/>
</dbReference>
<dbReference type="Gene3D" id="1.25.40.20">
    <property type="entry name" value="Ankyrin repeat-containing domain"/>
    <property type="match status" value="1"/>
</dbReference>
<dbReference type="Proteomes" id="UP001154252">
    <property type="component" value="Unassembled WGS sequence"/>
</dbReference>
<gene>
    <name evidence="4" type="ORF">PEGY_LOCUS4939</name>
</gene>
<accession>A0A9W4P4R9</accession>
<dbReference type="EMBL" id="CAJVRC010000863">
    <property type="protein sequence ID" value="CAG8898171.1"/>
    <property type="molecule type" value="Genomic_DNA"/>
</dbReference>
<keyword evidence="1" id="KW-0677">Repeat</keyword>
<proteinExistence type="predicted"/>
<feature type="repeat" description="ANK" evidence="3">
    <location>
        <begin position="190"/>
        <end position="222"/>
    </location>
</feature>
<dbReference type="InterPro" id="IPR036770">
    <property type="entry name" value="Ankyrin_rpt-contain_sf"/>
</dbReference>
<dbReference type="SMART" id="SM00248">
    <property type="entry name" value="ANK"/>
    <property type="match status" value="4"/>
</dbReference>
<evidence type="ECO:0000313" key="5">
    <source>
        <dbReference type="Proteomes" id="UP001154252"/>
    </source>
</evidence>
<protein>
    <submittedName>
        <fullName evidence="4">Uncharacterized protein</fullName>
    </submittedName>
</protein>
<dbReference type="OrthoDB" id="4772757at2759"/>
<dbReference type="InterPro" id="IPR002110">
    <property type="entry name" value="Ankyrin_rpt"/>
</dbReference>
<dbReference type="InterPro" id="IPR051165">
    <property type="entry name" value="Multifunctional_ANK_Repeat"/>
</dbReference>
<reference evidence="4" key="1">
    <citation type="submission" date="2021-07" db="EMBL/GenBank/DDBJ databases">
        <authorList>
            <person name="Branca A.L. A."/>
        </authorList>
    </citation>
    <scope>NUCLEOTIDE SEQUENCE</scope>
</reference>
<dbReference type="SUPFAM" id="SSF48403">
    <property type="entry name" value="Ankyrin repeat"/>
    <property type="match status" value="1"/>
</dbReference>
<evidence type="ECO:0000313" key="4">
    <source>
        <dbReference type="EMBL" id="CAG8898171.1"/>
    </source>
</evidence>
<feature type="repeat" description="ANK" evidence="3">
    <location>
        <begin position="227"/>
        <end position="255"/>
    </location>
</feature>
<dbReference type="PROSITE" id="PS50088">
    <property type="entry name" value="ANK_REPEAT"/>
    <property type="match status" value="3"/>
</dbReference>